<feature type="transmembrane region" description="Helical" evidence="8">
    <location>
        <begin position="225"/>
        <end position="243"/>
    </location>
</feature>
<dbReference type="GO" id="GO:0005886">
    <property type="term" value="C:plasma membrane"/>
    <property type="evidence" value="ECO:0007669"/>
    <property type="project" value="UniProtKB-SubCell"/>
</dbReference>
<accession>C8X1T6</accession>
<dbReference type="OrthoDB" id="9766798at2"/>
<protein>
    <submittedName>
        <fullName evidence="9">Uncharacterized protein family UPF0324</fullName>
    </submittedName>
</protein>
<feature type="transmembrane region" description="Helical" evidence="8">
    <location>
        <begin position="556"/>
        <end position="582"/>
    </location>
</feature>
<dbReference type="HOGENOM" id="CLU_033541_6_0_7"/>
<feature type="transmembrane region" description="Helical" evidence="8">
    <location>
        <begin position="255"/>
        <end position="276"/>
    </location>
</feature>
<keyword evidence="4 8" id="KW-0812">Transmembrane</keyword>
<dbReference type="InterPro" id="IPR018383">
    <property type="entry name" value="UPF0324_pro"/>
</dbReference>
<feature type="transmembrane region" description="Helical" evidence="8">
    <location>
        <begin position="525"/>
        <end position="544"/>
    </location>
</feature>
<proteinExistence type="inferred from homology"/>
<feature type="transmembrane region" description="Helical" evidence="8">
    <location>
        <begin position="297"/>
        <end position="327"/>
    </location>
</feature>
<evidence type="ECO:0000313" key="10">
    <source>
        <dbReference type="Proteomes" id="UP000001052"/>
    </source>
</evidence>
<comment type="subcellular location">
    <subcellularLocation>
        <location evidence="1">Cell membrane</location>
        <topology evidence="1">Multi-pass membrane protein</topology>
    </subcellularLocation>
</comment>
<name>C8X1T6_DESRD</name>
<dbReference type="KEGG" id="drt:Dret_1220"/>
<feature type="transmembrane region" description="Helical" evidence="8">
    <location>
        <begin position="369"/>
        <end position="391"/>
    </location>
</feature>
<comment type="similarity">
    <text evidence="2">Belongs to the UPF0324 family.</text>
</comment>
<feature type="transmembrane region" description="Helical" evidence="8">
    <location>
        <begin position="435"/>
        <end position="454"/>
    </location>
</feature>
<evidence type="ECO:0000256" key="1">
    <source>
        <dbReference type="ARBA" id="ARBA00004651"/>
    </source>
</evidence>
<keyword evidence="10" id="KW-1185">Reference proteome</keyword>
<sequence length="593" mass="64704">MANQDDSQSTVREQRMSMWKQLYKTEDYWAIWLAGLFFVVAVVCVMTWKPAVEELPEYRAIMNEEMDKAGFRTIAYTEAEDAMDGIQAKKEGFTSVIYNLTNRPKGWTSNPLNSIYMSEEQAAKKRAAAADRFEAAKEELAQARAEAEKAEAAAAAANFEDKELNQKAKASITKWRQAKSSLSSAKSAATAQPYNLIPSLIVLGIVIMLFFAIGARFIGINLRDFFKGFPVIFVLACIAYLISSQATLKALGLSYVLFALALGLIISNTLGVARWIKTAGQTEFFIKTGLVLLGARILIGQIALIGIPGIFVTWVVTPIVLVTTFWFGQNVIKMPSKELNITMSSDMCVSGVSAAIASASASGAKKEELTLSIGMSMIFVAVMIFALPAIANMTGMHPVWAGAWLGGTVDNTGSVVAAGELIGMEAMYVAATIKMIQNVMIGVIAFGVAAYWCLRVEPQRACKPGETPMKLTAGGALMEVWYRFPKFILGFIGASVIFSLMQTGVNMDWGQAMVNDGILAMANRFRGWFFCLAFVSIGLSINYGELKEPLRGGKPLLLYVSGQTLNLILTLFVAWLMFMVIFRDITDMLMAGA</sequence>
<feature type="coiled-coil region" evidence="7">
    <location>
        <begin position="119"/>
        <end position="162"/>
    </location>
</feature>
<dbReference type="eggNOG" id="COG2855">
    <property type="taxonomic scope" value="Bacteria"/>
</dbReference>
<dbReference type="STRING" id="485915.Dret_1220"/>
<evidence type="ECO:0000313" key="9">
    <source>
        <dbReference type="EMBL" id="ACV68508.1"/>
    </source>
</evidence>
<evidence type="ECO:0000256" key="2">
    <source>
        <dbReference type="ARBA" id="ARBA00007977"/>
    </source>
</evidence>
<organism evidence="9 10">
    <name type="scientific">Desulfohalobium retbaense (strain ATCC 49708 / DSM 5692 / JCM 16813 / HR100)</name>
    <dbReference type="NCBI Taxonomy" id="485915"/>
    <lineage>
        <taxon>Bacteria</taxon>
        <taxon>Pseudomonadati</taxon>
        <taxon>Thermodesulfobacteriota</taxon>
        <taxon>Desulfovibrionia</taxon>
        <taxon>Desulfovibrionales</taxon>
        <taxon>Desulfohalobiaceae</taxon>
        <taxon>Desulfohalobium</taxon>
    </lineage>
</organism>
<dbReference type="Proteomes" id="UP000001052">
    <property type="component" value="Chromosome"/>
</dbReference>
<feature type="transmembrane region" description="Helical" evidence="8">
    <location>
        <begin position="196"/>
        <end position="218"/>
    </location>
</feature>
<keyword evidence="7" id="KW-0175">Coiled coil</keyword>
<keyword evidence="5 8" id="KW-1133">Transmembrane helix</keyword>
<dbReference type="PANTHER" id="PTHR30106">
    <property type="entry name" value="INNER MEMBRANE PROTEIN YEIH-RELATED"/>
    <property type="match status" value="1"/>
</dbReference>
<dbReference type="RefSeq" id="WP_015751655.1">
    <property type="nucleotide sequence ID" value="NC_013223.1"/>
</dbReference>
<feature type="transmembrane region" description="Helical" evidence="8">
    <location>
        <begin position="487"/>
        <end position="505"/>
    </location>
</feature>
<keyword evidence="6 8" id="KW-0472">Membrane</keyword>
<evidence type="ECO:0000256" key="4">
    <source>
        <dbReference type="ARBA" id="ARBA00022692"/>
    </source>
</evidence>
<keyword evidence="3" id="KW-1003">Cell membrane</keyword>
<feature type="transmembrane region" description="Helical" evidence="8">
    <location>
        <begin position="28"/>
        <end position="48"/>
    </location>
</feature>
<evidence type="ECO:0000256" key="5">
    <source>
        <dbReference type="ARBA" id="ARBA00022989"/>
    </source>
</evidence>
<evidence type="ECO:0000256" key="3">
    <source>
        <dbReference type="ARBA" id="ARBA00022475"/>
    </source>
</evidence>
<dbReference type="Pfam" id="PF03601">
    <property type="entry name" value="Cons_hypoth698"/>
    <property type="match status" value="1"/>
</dbReference>
<reference evidence="9 10" key="2">
    <citation type="journal article" date="2010" name="Stand. Genomic Sci.">
        <title>Complete genome sequence of Desulfohalobium retbaense type strain (HR(100)).</title>
        <authorList>
            <person name="Spring S."/>
            <person name="Nolan M."/>
            <person name="Lapidus A."/>
            <person name="Glavina Del Rio T."/>
            <person name="Copeland A."/>
            <person name="Tice H."/>
            <person name="Cheng J.F."/>
            <person name="Lucas S."/>
            <person name="Land M."/>
            <person name="Chen F."/>
            <person name="Bruce D."/>
            <person name="Goodwin L."/>
            <person name="Pitluck S."/>
            <person name="Ivanova N."/>
            <person name="Mavromatis K."/>
            <person name="Mikhailova N."/>
            <person name="Pati A."/>
            <person name="Chen A."/>
            <person name="Palaniappan K."/>
            <person name="Hauser L."/>
            <person name="Chang Y.J."/>
            <person name="Jeffries C.D."/>
            <person name="Munk C."/>
            <person name="Kiss H."/>
            <person name="Chain P."/>
            <person name="Han C."/>
            <person name="Brettin T."/>
            <person name="Detter J.C."/>
            <person name="Schuler E."/>
            <person name="Goker M."/>
            <person name="Rohde M."/>
            <person name="Bristow J."/>
            <person name="Eisen J.A."/>
            <person name="Markowitz V."/>
            <person name="Hugenholtz P."/>
            <person name="Kyrpides N.C."/>
            <person name="Klenk H.P."/>
        </authorList>
    </citation>
    <scope>NUCLEOTIDE SEQUENCE [LARGE SCALE GENOMIC DNA]</scope>
    <source>
        <strain evidence="9 10">DSM 5692</strain>
    </source>
</reference>
<dbReference type="EMBL" id="CP001734">
    <property type="protein sequence ID" value="ACV68508.1"/>
    <property type="molecule type" value="Genomic_DNA"/>
</dbReference>
<gene>
    <name evidence="9" type="ordered locus">Dret_1220</name>
</gene>
<evidence type="ECO:0000256" key="7">
    <source>
        <dbReference type="SAM" id="Coils"/>
    </source>
</evidence>
<dbReference type="PANTHER" id="PTHR30106:SF1">
    <property type="entry name" value="UPF0324 MEMBRANE PROTEIN FN0533"/>
    <property type="match status" value="1"/>
</dbReference>
<evidence type="ECO:0000256" key="8">
    <source>
        <dbReference type="SAM" id="Phobius"/>
    </source>
</evidence>
<evidence type="ECO:0000256" key="6">
    <source>
        <dbReference type="ARBA" id="ARBA00023136"/>
    </source>
</evidence>
<reference evidence="10" key="1">
    <citation type="submission" date="2009-09" db="EMBL/GenBank/DDBJ databases">
        <title>The complete chromosome of Desulfohalobium retbaense DSM 5692.</title>
        <authorList>
            <consortium name="US DOE Joint Genome Institute (JGI-PGF)"/>
            <person name="Lucas S."/>
            <person name="Copeland A."/>
            <person name="Lapidus A."/>
            <person name="Glavina del Rio T."/>
            <person name="Dalin E."/>
            <person name="Tice H."/>
            <person name="Bruce D."/>
            <person name="Goodwin L."/>
            <person name="Pitluck S."/>
            <person name="Kyrpides N."/>
            <person name="Mavromatis K."/>
            <person name="Ivanova N."/>
            <person name="Mikhailova N."/>
            <person name="Munk A.C."/>
            <person name="Brettin T."/>
            <person name="Detter J.C."/>
            <person name="Han C."/>
            <person name="Tapia R."/>
            <person name="Larimer F."/>
            <person name="Land M."/>
            <person name="Hauser L."/>
            <person name="Markowitz V."/>
            <person name="Cheng J.-F."/>
            <person name="Hugenholtz P."/>
            <person name="Woyke T."/>
            <person name="Wu D."/>
            <person name="Spring S."/>
            <person name="Klenk H.-P."/>
            <person name="Eisen J.A."/>
        </authorList>
    </citation>
    <scope>NUCLEOTIDE SEQUENCE [LARGE SCALE GENOMIC DNA]</scope>
    <source>
        <strain evidence="10">DSM 5692</strain>
    </source>
</reference>
<dbReference type="AlphaFoldDB" id="C8X1T6"/>